<dbReference type="PIRSF" id="PIRSF000077">
    <property type="entry name" value="Thioredoxin"/>
    <property type="match status" value="1"/>
</dbReference>
<dbReference type="EMBL" id="JAGINW010000001">
    <property type="protein sequence ID" value="MBP2322535.1"/>
    <property type="molecule type" value="Genomic_DNA"/>
</dbReference>
<dbReference type="PANTHER" id="PTHR45663:SF11">
    <property type="entry name" value="GEO12009P1"/>
    <property type="match status" value="1"/>
</dbReference>
<dbReference type="InterPro" id="IPR017937">
    <property type="entry name" value="Thioredoxin_CS"/>
</dbReference>
<evidence type="ECO:0000256" key="5">
    <source>
        <dbReference type="ARBA" id="ARBA00023284"/>
    </source>
</evidence>
<keyword evidence="3" id="KW-0249">Electron transport</keyword>
<protein>
    <recommendedName>
        <fullName evidence="6 7">Thioredoxin</fullName>
    </recommendedName>
</protein>
<dbReference type="PRINTS" id="PR00421">
    <property type="entry name" value="THIOREDOXIN"/>
</dbReference>
<keyword evidence="4" id="KW-1015">Disulfide bond</keyword>
<dbReference type="PROSITE" id="PS51352">
    <property type="entry name" value="THIOREDOXIN_2"/>
    <property type="match status" value="1"/>
</dbReference>
<dbReference type="RefSeq" id="WP_209638046.1">
    <property type="nucleotide sequence ID" value="NZ_JAGINW010000001.1"/>
</dbReference>
<feature type="domain" description="Thioredoxin" evidence="8">
    <location>
        <begin position="1"/>
        <end position="105"/>
    </location>
</feature>
<gene>
    <name evidence="9" type="ORF">JOF56_002920</name>
</gene>
<organism evidence="9 10">
    <name type="scientific">Kibdelosporangium banguiense</name>
    <dbReference type="NCBI Taxonomy" id="1365924"/>
    <lineage>
        <taxon>Bacteria</taxon>
        <taxon>Bacillati</taxon>
        <taxon>Actinomycetota</taxon>
        <taxon>Actinomycetes</taxon>
        <taxon>Pseudonocardiales</taxon>
        <taxon>Pseudonocardiaceae</taxon>
        <taxon>Kibdelosporangium</taxon>
    </lineage>
</organism>
<keyword evidence="2" id="KW-0813">Transport</keyword>
<comment type="caution">
    <text evidence="9">The sequence shown here is derived from an EMBL/GenBank/DDBJ whole genome shotgun (WGS) entry which is preliminary data.</text>
</comment>
<evidence type="ECO:0000256" key="2">
    <source>
        <dbReference type="ARBA" id="ARBA00022448"/>
    </source>
</evidence>
<keyword evidence="5" id="KW-0676">Redox-active center</keyword>
<dbReference type="PANTHER" id="PTHR45663">
    <property type="entry name" value="GEO12009P1"/>
    <property type="match status" value="1"/>
</dbReference>
<dbReference type="InterPro" id="IPR036249">
    <property type="entry name" value="Thioredoxin-like_sf"/>
</dbReference>
<dbReference type="NCBIfam" id="TIGR01068">
    <property type="entry name" value="thioredoxin"/>
    <property type="match status" value="1"/>
</dbReference>
<evidence type="ECO:0000313" key="9">
    <source>
        <dbReference type="EMBL" id="MBP2322535.1"/>
    </source>
</evidence>
<dbReference type="PROSITE" id="PS00194">
    <property type="entry name" value="THIOREDOXIN_1"/>
    <property type="match status" value="1"/>
</dbReference>
<sequence length="109" mass="12418">MLTLTDATFEPHLAAAERLVLVDFWATWCPPCRMVEPVLKEIAEEYAEILEIVKVDVDACPKTARTHRVMGMPTLNLYHRGKLIHSITGARPKHTLLRELSPHMNLIPH</sequence>
<dbReference type="SUPFAM" id="SSF52833">
    <property type="entry name" value="Thioredoxin-like"/>
    <property type="match status" value="1"/>
</dbReference>
<dbReference type="CDD" id="cd02947">
    <property type="entry name" value="TRX_family"/>
    <property type="match status" value="1"/>
</dbReference>
<dbReference type="InterPro" id="IPR005746">
    <property type="entry name" value="Thioredoxin"/>
</dbReference>
<proteinExistence type="inferred from homology"/>
<reference evidence="9 10" key="1">
    <citation type="submission" date="2021-03" db="EMBL/GenBank/DDBJ databases">
        <title>Sequencing the genomes of 1000 actinobacteria strains.</title>
        <authorList>
            <person name="Klenk H.-P."/>
        </authorList>
    </citation>
    <scope>NUCLEOTIDE SEQUENCE [LARGE SCALE GENOMIC DNA]</scope>
    <source>
        <strain evidence="9 10">DSM 46670</strain>
    </source>
</reference>
<comment type="similarity">
    <text evidence="1 7">Belongs to the thioredoxin family.</text>
</comment>
<dbReference type="InterPro" id="IPR013766">
    <property type="entry name" value="Thioredoxin_domain"/>
</dbReference>
<evidence type="ECO:0000313" key="10">
    <source>
        <dbReference type="Proteomes" id="UP001519332"/>
    </source>
</evidence>
<evidence type="ECO:0000256" key="7">
    <source>
        <dbReference type="PIRNR" id="PIRNR000077"/>
    </source>
</evidence>
<keyword evidence="10" id="KW-1185">Reference proteome</keyword>
<evidence type="ECO:0000256" key="4">
    <source>
        <dbReference type="ARBA" id="ARBA00023157"/>
    </source>
</evidence>
<evidence type="ECO:0000259" key="8">
    <source>
        <dbReference type="PROSITE" id="PS51352"/>
    </source>
</evidence>
<evidence type="ECO:0000256" key="6">
    <source>
        <dbReference type="NCBIfam" id="TIGR01068"/>
    </source>
</evidence>
<dbReference type="Proteomes" id="UP001519332">
    <property type="component" value="Unassembled WGS sequence"/>
</dbReference>
<evidence type="ECO:0000256" key="1">
    <source>
        <dbReference type="ARBA" id="ARBA00008987"/>
    </source>
</evidence>
<dbReference type="Pfam" id="PF00085">
    <property type="entry name" value="Thioredoxin"/>
    <property type="match status" value="1"/>
</dbReference>
<evidence type="ECO:0000256" key="3">
    <source>
        <dbReference type="ARBA" id="ARBA00022982"/>
    </source>
</evidence>
<accession>A0ABS4TEM7</accession>
<name>A0ABS4TEM7_9PSEU</name>
<dbReference type="Gene3D" id="3.40.30.10">
    <property type="entry name" value="Glutaredoxin"/>
    <property type="match status" value="1"/>
</dbReference>